<evidence type="ECO:0000256" key="1">
    <source>
        <dbReference type="SAM" id="MobiDB-lite"/>
    </source>
</evidence>
<dbReference type="OrthoDB" id="3355648at2759"/>
<reference evidence="2 3" key="1">
    <citation type="submission" date="2017-10" db="EMBL/GenBank/DDBJ databases">
        <title>A novel species of cold-tolerant Malassezia isolated from bats.</title>
        <authorList>
            <person name="Lorch J.M."/>
            <person name="Palmer J.M."/>
            <person name="Vanderwolf K.J."/>
            <person name="Schmidt K.Z."/>
            <person name="Verant M.L."/>
            <person name="Weller T.J."/>
            <person name="Blehert D.S."/>
        </authorList>
    </citation>
    <scope>NUCLEOTIDE SEQUENCE [LARGE SCALE GENOMIC DNA]</scope>
    <source>
        <strain evidence="2 3">NWHC:44797-103</strain>
    </source>
</reference>
<accession>A0A2N1JB08</accession>
<dbReference type="AlphaFoldDB" id="A0A2N1JB08"/>
<sequence>MDWMNSVPYVDPRNAQSPLLPSLYNAPMPPFAMANATTAQLTQQLSALQLQNQQSEHLVLQEQQRLLSEIQAAQELQAMLAQHQEAPQKLMSTALETASDSKVKRGGATEHLHNVSQSVQRETPDASFRRSRPISYGNRDSTGSAGQRLSGLYKNERTVPPQTLDRARNTTPSIVINQDAKAAGPSQADVNAVGMRIGPIITNSAEEHEYRPEKDKKRQSLSDKARANDHVEIVRESTSVKSEQTARPFLSTFLTRWLINNKADTCLEDIVCAGCLDAVF</sequence>
<gene>
    <name evidence="2" type="ORF">MVES_002630</name>
</gene>
<protein>
    <submittedName>
        <fullName evidence="2">Uncharacterized protein</fullName>
    </submittedName>
</protein>
<feature type="compositionally biased region" description="Basic and acidic residues" evidence="1">
    <location>
        <begin position="205"/>
        <end position="228"/>
    </location>
</feature>
<dbReference type="Proteomes" id="UP000232875">
    <property type="component" value="Unassembled WGS sequence"/>
</dbReference>
<feature type="region of interest" description="Disordered" evidence="1">
    <location>
        <begin position="203"/>
        <end position="228"/>
    </location>
</feature>
<organism evidence="2 3">
    <name type="scientific">Malassezia vespertilionis</name>
    <dbReference type="NCBI Taxonomy" id="2020962"/>
    <lineage>
        <taxon>Eukaryota</taxon>
        <taxon>Fungi</taxon>
        <taxon>Dikarya</taxon>
        <taxon>Basidiomycota</taxon>
        <taxon>Ustilaginomycotina</taxon>
        <taxon>Malasseziomycetes</taxon>
        <taxon>Malasseziales</taxon>
        <taxon>Malasseziaceae</taxon>
        <taxon>Malassezia</taxon>
    </lineage>
</organism>
<name>A0A2N1JB08_9BASI</name>
<dbReference type="EMBL" id="KZ454991">
    <property type="protein sequence ID" value="PKI83723.1"/>
    <property type="molecule type" value="Genomic_DNA"/>
</dbReference>
<feature type="region of interest" description="Disordered" evidence="1">
    <location>
        <begin position="115"/>
        <end position="153"/>
    </location>
</feature>
<feature type="compositionally biased region" description="Polar residues" evidence="1">
    <location>
        <begin position="138"/>
        <end position="147"/>
    </location>
</feature>
<evidence type="ECO:0000313" key="3">
    <source>
        <dbReference type="Proteomes" id="UP000232875"/>
    </source>
</evidence>
<keyword evidence="3" id="KW-1185">Reference proteome</keyword>
<proteinExistence type="predicted"/>
<evidence type="ECO:0000313" key="2">
    <source>
        <dbReference type="EMBL" id="PKI83723.1"/>
    </source>
</evidence>